<dbReference type="SUPFAM" id="SSF53474">
    <property type="entry name" value="alpha/beta-Hydrolases"/>
    <property type="match status" value="1"/>
</dbReference>
<evidence type="ECO:0000256" key="6">
    <source>
        <dbReference type="SAM" id="SignalP"/>
    </source>
</evidence>
<dbReference type="GO" id="GO:0006508">
    <property type="term" value="P:proteolysis"/>
    <property type="evidence" value="ECO:0007669"/>
    <property type="project" value="UniProtKB-KW"/>
</dbReference>
<feature type="signal peptide" evidence="6">
    <location>
        <begin position="1"/>
        <end position="18"/>
    </location>
</feature>
<dbReference type="GO" id="GO:0070008">
    <property type="term" value="F:serine-type exopeptidase activity"/>
    <property type="evidence" value="ECO:0007669"/>
    <property type="project" value="InterPro"/>
</dbReference>
<dbReference type="InterPro" id="IPR008758">
    <property type="entry name" value="Peptidase_S28"/>
</dbReference>
<feature type="chain" id="PRO_5004734146" evidence="6">
    <location>
        <begin position="19"/>
        <end position="481"/>
    </location>
</feature>
<dbReference type="EMBL" id="GALX01004473">
    <property type="protein sequence ID" value="JAB63993.1"/>
    <property type="molecule type" value="Transcribed_RNA"/>
</dbReference>
<dbReference type="AlphaFoldDB" id="V5GUU1"/>
<evidence type="ECO:0000256" key="1">
    <source>
        <dbReference type="ARBA" id="ARBA00011079"/>
    </source>
</evidence>
<evidence type="ECO:0000256" key="3">
    <source>
        <dbReference type="ARBA" id="ARBA00022729"/>
    </source>
</evidence>
<evidence type="ECO:0000313" key="7">
    <source>
        <dbReference type="EMBL" id="JAB63993.1"/>
    </source>
</evidence>
<dbReference type="Pfam" id="PF05577">
    <property type="entry name" value="Peptidase_S28"/>
    <property type="match status" value="1"/>
</dbReference>
<dbReference type="InterPro" id="IPR042269">
    <property type="entry name" value="Ser_carbopepase_S28_SKS"/>
</dbReference>
<keyword evidence="3 6" id="KW-0732">Signal</keyword>
<proteinExistence type="inferred from homology"/>
<name>V5GUU1_ANOGL</name>
<evidence type="ECO:0000256" key="4">
    <source>
        <dbReference type="ARBA" id="ARBA00022801"/>
    </source>
</evidence>
<keyword evidence="5" id="KW-0325">Glycoprotein</keyword>
<reference evidence="7" key="1">
    <citation type="submission" date="2013-07" db="EMBL/GenBank/DDBJ databases">
        <title>Midgut Transcriptome Profiling of Anoplphora glabripennis, a Lignocellulose Degrading, Wood-Boring Cerambycid.</title>
        <authorList>
            <person name="Scully E.D."/>
            <person name="Hoover K."/>
            <person name="Carlson J.E."/>
            <person name="Tien M."/>
            <person name="Geib S.M."/>
        </authorList>
    </citation>
    <scope>NUCLEOTIDE SEQUENCE</scope>
</reference>
<evidence type="ECO:0000256" key="5">
    <source>
        <dbReference type="ARBA" id="ARBA00023180"/>
    </source>
</evidence>
<keyword evidence="4" id="KW-0378">Hydrolase</keyword>
<organism evidence="7">
    <name type="scientific">Anoplophora glabripennis</name>
    <name type="common">Asian longhorn beetle</name>
    <name type="synonym">Anoplophora nobilis</name>
    <dbReference type="NCBI Taxonomy" id="217634"/>
    <lineage>
        <taxon>Eukaryota</taxon>
        <taxon>Metazoa</taxon>
        <taxon>Ecdysozoa</taxon>
        <taxon>Arthropoda</taxon>
        <taxon>Hexapoda</taxon>
        <taxon>Insecta</taxon>
        <taxon>Pterygota</taxon>
        <taxon>Neoptera</taxon>
        <taxon>Endopterygota</taxon>
        <taxon>Coleoptera</taxon>
        <taxon>Polyphaga</taxon>
        <taxon>Cucujiformia</taxon>
        <taxon>Chrysomeloidea</taxon>
        <taxon>Cerambycidae</taxon>
        <taxon>Lamiinae</taxon>
        <taxon>Lamiini</taxon>
        <taxon>Anoplophora</taxon>
    </lineage>
</organism>
<dbReference type="PANTHER" id="PTHR11010:SF5">
    <property type="entry name" value="RE36938P-RELATED"/>
    <property type="match status" value="1"/>
</dbReference>
<keyword evidence="2 7" id="KW-0645">Protease</keyword>
<protein>
    <submittedName>
        <fullName evidence="7">Putative serine protease K12H4.7</fullName>
    </submittedName>
</protein>
<dbReference type="MEROPS" id="S28.A10"/>
<accession>V5GUU1</accession>
<evidence type="ECO:0000256" key="2">
    <source>
        <dbReference type="ARBA" id="ARBA00022670"/>
    </source>
</evidence>
<dbReference type="Gene3D" id="1.20.120.980">
    <property type="entry name" value="Serine carboxypeptidase S28, SKS domain"/>
    <property type="match status" value="1"/>
</dbReference>
<dbReference type="PANTHER" id="PTHR11010">
    <property type="entry name" value="PROTEASE S28 PRO-X CARBOXYPEPTIDASE-RELATED"/>
    <property type="match status" value="1"/>
</dbReference>
<dbReference type="InterPro" id="IPR029058">
    <property type="entry name" value="AB_hydrolase_fold"/>
</dbReference>
<dbReference type="GO" id="GO:0008239">
    <property type="term" value="F:dipeptidyl-peptidase activity"/>
    <property type="evidence" value="ECO:0007669"/>
    <property type="project" value="TreeGrafter"/>
</dbReference>
<gene>
    <name evidence="7" type="primary">YM67</name>
</gene>
<dbReference type="Gene3D" id="3.40.50.1820">
    <property type="entry name" value="alpha/beta hydrolase"/>
    <property type="match status" value="1"/>
</dbReference>
<comment type="similarity">
    <text evidence="1">Belongs to the peptidase S28 family.</text>
</comment>
<sequence>MKTVLLICLILYFGGTDCKTRSRFLKHNPPPPKRPLKSSVHVSQSYFTQKLDHESNDETTWSQKYFVNTEYFNTAVNNVVFLMLGGEGEAYDSWMTYGTWVVNAQKYGALLFQLEHRFYGESQPFSDLSTENLRYLSTAQALADAANFIKAMNQQYSLPSDVKWIVFGGSYAGSLAAWLRLKYPDLVQGAVSSSGPLLAKLDFYEYFQVVTEDLATISQECVNNLTTAMKQVDDLLYNPSDDESLTNIFNLCEPIESLDVDGFEVANFYTTLADAFAEVAQYNGLLEVTIDNLCDILTDQNGGKEIIRLSNVISTVYGTQNGCLSYDYANYVAYLKNTQTNGDYRQWIYQTCTEYGWYQTTNRDDKVFGKGCSVDLYTNLCAEVFGQSFNETFINAQIDRTNANYGGIDIAVSNVVYVHGSLDPWHAVGLTETTNPDSPAIYVEGTSHCANMYETTVNELPQLTAAKNEVDRLIGVWLSLN</sequence>